<keyword evidence="3" id="KW-1185">Reference proteome</keyword>
<dbReference type="Gene3D" id="3.40.50.1820">
    <property type="entry name" value="alpha/beta hydrolase"/>
    <property type="match status" value="1"/>
</dbReference>
<dbReference type="EMBL" id="JBHRZH010000018">
    <property type="protein sequence ID" value="MFC3763339.1"/>
    <property type="molecule type" value="Genomic_DNA"/>
</dbReference>
<keyword evidence="1" id="KW-0732">Signal</keyword>
<evidence type="ECO:0000313" key="2">
    <source>
        <dbReference type="EMBL" id="MFC3763339.1"/>
    </source>
</evidence>
<gene>
    <name evidence="2" type="ORF">ACFOUW_21050</name>
</gene>
<dbReference type="Gene3D" id="1.10.260.160">
    <property type="match status" value="1"/>
</dbReference>
<proteinExistence type="predicted"/>
<sequence>MTVLTALATGAVSLALVASPAAADVRHERGDLVSITPIERLTRAELATYLDNSGMDVPRTRFGTDAYRVVYRTITPQGKPTTASGLVAFPRNDDRRLRLVTFLHGTNATKNTTASRLHEAPDRARSLLFAGAGFAVAAPDYLGLGVGPGRHPYADTDSETSASIDLLQATKKIARMRDVSLHRGVDLTGFSQGGRGALSVGRALQRGEAPGFDVHAMAPVAGPYDTLGVELPALVDGRVTKKIATLYTAYLLTSWSYLMDLYDDPAEAFQPRYAGTVDGLMDGTHPFPEIAAGLPGSPRELLTDEYWELMKHPTGEFRARLAYADQICTDWRPRAPIRMYVGSADADVPAANAESCKAKLRQNGVHSKIVDVGPVDHNTTGVLAYPQILRWFERL</sequence>
<evidence type="ECO:0008006" key="4">
    <source>
        <dbReference type="Google" id="ProtNLM"/>
    </source>
</evidence>
<feature type="signal peptide" evidence="1">
    <location>
        <begin position="1"/>
        <end position="23"/>
    </location>
</feature>
<evidence type="ECO:0000313" key="3">
    <source>
        <dbReference type="Proteomes" id="UP001595699"/>
    </source>
</evidence>
<feature type="chain" id="PRO_5045770060" description="Alpha/beta hydrolase" evidence="1">
    <location>
        <begin position="24"/>
        <end position="395"/>
    </location>
</feature>
<accession>A0ABV7YEV9</accession>
<dbReference type="InterPro" id="IPR005152">
    <property type="entry name" value="Lipase_secreted"/>
</dbReference>
<reference evidence="3" key="1">
    <citation type="journal article" date="2019" name="Int. J. Syst. Evol. Microbiol.">
        <title>The Global Catalogue of Microorganisms (GCM) 10K type strain sequencing project: providing services to taxonomists for standard genome sequencing and annotation.</title>
        <authorList>
            <consortium name="The Broad Institute Genomics Platform"/>
            <consortium name="The Broad Institute Genome Sequencing Center for Infectious Disease"/>
            <person name="Wu L."/>
            <person name="Ma J."/>
        </authorList>
    </citation>
    <scope>NUCLEOTIDE SEQUENCE [LARGE SCALE GENOMIC DNA]</scope>
    <source>
        <strain evidence="3">CGMCC 4.7241</strain>
    </source>
</reference>
<evidence type="ECO:0000256" key="1">
    <source>
        <dbReference type="SAM" id="SignalP"/>
    </source>
</evidence>
<dbReference type="PIRSF" id="PIRSF029171">
    <property type="entry name" value="Esterase_LipA"/>
    <property type="match status" value="1"/>
</dbReference>
<dbReference type="PANTHER" id="PTHR34853:SF1">
    <property type="entry name" value="LIPASE 5"/>
    <property type="match status" value="1"/>
</dbReference>
<dbReference type="Proteomes" id="UP001595699">
    <property type="component" value="Unassembled WGS sequence"/>
</dbReference>
<protein>
    <recommendedName>
        <fullName evidence="4">Alpha/beta hydrolase</fullName>
    </recommendedName>
</protein>
<comment type="caution">
    <text evidence="2">The sequence shown here is derived from an EMBL/GenBank/DDBJ whole genome shotgun (WGS) entry which is preliminary data.</text>
</comment>
<name>A0ABV7YEV9_9ACTN</name>
<dbReference type="InterPro" id="IPR029058">
    <property type="entry name" value="AB_hydrolase_fold"/>
</dbReference>
<dbReference type="SUPFAM" id="SSF53474">
    <property type="entry name" value="alpha/beta-Hydrolases"/>
    <property type="match status" value="1"/>
</dbReference>
<dbReference type="PANTHER" id="PTHR34853">
    <property type="match status" value="1"/>
</dbReference>
<organism evidence="2 3">
    <name type="scientific">Tenggerimyces flavus</name>
    <dbReference type="NCBI Taxonomy" id="1708749"/>
    <lineage>
        <taxon>Bacteria</taxon>
        <taxon>Bacillati</taxon>
        <taxon>Actinomycetota</taxon>
        <taxon>Actinomycetes</taxon>
        <taxon>Propionibacteriales</taxon>
        <taxon>Nocardioidaceae</taxon>
        <taxon>Tenggerimyces</taxon>
    </lineage>
</organism>
<dbReference type="RefSeq" id="WP_205117704.1">
    <property type="nucleotide sequence ID" value="NZ_JAFBCM010000001.1"/>
</dbReference>